<evidence type="ECO:0000313" key="5">
    <source>
        <dbReference type="EMBL" id="GIJ26335.1"/>
    </source>
</evidence>
<dbReference type="Pfam" id="PF01326">
    <property type="entry name" value="PPDK_N"/>
    <property type="match status" value="1"/>
</dbReference>
<dbReference type="Proteomes" id="UP000653076">
    <property type="component" value="Unassembled WGS sequence"/>
</dbReference>
<accession>A0ABQ4J872</accession>
<dbReference type="InterPro" id="IPR036637">
    <property type="entry name" value="Phosphohistidine_dom_sf"/>
</dbReference>
<evidence type="ECO:0000259" key="4">
    <source>
        <dbReference type="Pfam" id="PF01326"/>
    </source>
</evidence>
<organism evidence="5 6">
    <name type="scientific">Micromonospora qiuiae</name>
    <dbReference type="NCBI Taxonomy" id="502268"/>
    <lineage>
        <taxon>Bacteria</taxon>
        <taxon>Bacillati</taxon>
        <taxon>Actinomycetota</taxon>
        <taxon>Actinomycetes</taxon>
        <taxon>Micromonosporales</taxon>
        <taxon>Micromonosporaceae</taxon>
        <taxon>Micromonospora</taxon>
    </lineage>
</organism>
<evidence type="ECO:0000259" key="3">
    <source>
        <dbReference type="Pfam" id="PF00391"/>
    </source>
</evidence>
<dbReference type="RefSeq" id="WP_204033844.1">
    <property type="nucleotide sequence ID" value="NZ_BOPC01000018.1"/>
</dbReference>
<feature type="domain" description="Pyruvate phosphate dikinase AMP/ATP-binding" evidence="4">
    <location>
        <begin position="190"/>
        <end position="399"/>
    </location>
</feature>
<dbReference type="CDD" id="cd07557">
    <property type="entry name" value="trimeric_dUTPase"/>
    <property type="match status" value="1"/>
</dbReference>
<protein>
    <recommendedName>
        <fullName evidence="7">Deoxycytidine triphosphate deaminase</fullName>
    </recommendedName>
</protein>
<dbReference type="Gene3D" id="3.30.1490.20">
    <property type="entry name" value="ATP-grasp fold, A domain"/>
    <property type="match status" value="1"/>
</dbReference>
<reference evidence="5 6" key="1">
    <citation type="submission" date="2021-01" db="EMBL/GenBank/DDBJ databases">
        <title>Whole genome shotgun sequence of Verrucosispora qiuiae NBRC 106684.</title>
        <authorList>
            <person name="Komaki H."/>
            <person name="Tamura T."/>
        </authorList>
    </citation>
    <scope>NUCLEOTIDE SEQUENCE [LARGE SCALE GENOMIC DNA]</scope>
    <source>
        <strain evidence="5 6">NBRC 106684</strain>
    </source>
</reference>
<keyword evidence="6" id="KW-1185">Reference proteome</keyword>
<dbReference type="EMBL" id="BOPC01000018">
    <property type="protein sequence ID" value="GIJ26335.1"/>
    <property type="molecule type" value="Genomic_DNA"/>
</dbReference>
<comment type="caution">
    <text evidence="5">The sequence shown here is derived from an EMBL/GenBank/DDBJ whole genome shotgun (WGS) entry which is preliminary data.</text>
</comment>
<dbReference type="PANTHER" id="PTHR42680:SF3">
    <property type="entry name" value="DCTP DEAMINASE"/>
    <property type="match status" value="1"/>
</dbReference>
<evidence type="ECO:0000256" key="1">
    <source>
        <dbReference type="ARBA" id="ARBA00022801"/>
    </source>
</evidence>
<proteinExistence type="predicted"/>
<gene>
    <name evidence="5" type="ORF">Vqi01_14970</name>
</gene>
<evidence type="ECO:0000313" key="6">
    <source>
        <dbReference type="Proteomes" id="UP000653076"/>
    </source>
</evidence>
<dbReference type="SUPFAM" id="SSF56059">
    <property type="entry name" value="Glutathione synthetase ATP-binding domain-like"/>
    <property type="match status" value="1"/>
</dbReference>
<dbReference type="Pfam" id="PF22769">
    <property type="entry name" value="DCD"/>
    <property type="match status" value="1"/>
</dbReference>
<evidence type="ECO:0008006" key="7">
    <source>
        <dbReference type="Google" id="ProtNLM"/>
    </source>
</evidence>
<dbReference type="Gene3D" id="2.70.40.10">
    <property type="match status" value="1"/>
</dbReference>
<evidence type="ECO:0000256" key="2">
    <source>
        <dbReference type="ARBA" id="ARBA00023080"/>
    </source>
</evidence>
<dbReference type="InterPro" id="IPR033704">
    <property type="entry name" value="dUTPase_trimeric"/>
</dbReference>
<feature type="domain" description="PEP-utilising enzyme mobile" evidence="3">
    <location>
        <begin position="756"/>
        <end position="807"/>
    </location>
</feature>
<dbReference type="PANTHER" id="PTHR42680">
    <property type="entry name" value="DCTP DEAMINASE"/>
    <property type="match status" value="1"/>
</dbReference>
<sequence>MILTGSEIARERANGRITIEPFTPEQVNPNSYNFRLGKTLRVYQQMPLDARRTNEFEEIEIPDDGYVLEPGRLYLAHTIEVLGSEHYAPTFAARSSVARLGLFINLSASLGDIGYTGQWTLQLYSMNRVRVYPGINIGQMMWWKPRGEILLYDGKYQGSVGPRSSDIHVDFDKQFARQRFPGLGASIDVSEVGPKFAELAASSYRFRVPSAFVVPAGEFTNALTDEQEAALADAFVDLRATVGAFFADSVAKIQKIGDGIRLPDDARKLLHARLAEVYGKDAEVPLAVRSSGLDEDTEASSLAGVHQSILGVTGADAVIAAVEQCWRSYYEAPAVAARIRAGNFDPAPRLAVIVQKLIQPTLAGVAFTGLDGDDAVTIEYVEGLSDELVAGVAVPTRVSSTTITDETPDAAVLCQVVELVEELRRTREQDVDVEWAADADGVHLIQVRPLTATRNLTRSSAEPLVQAYRLYFDELPATFHLGEVAAVYGSYVAKRGPAHRMAHENGVSTGAGWVLQFNGRGLCDPATAARLRETLSGGSDECVLDFGDTLRQIVVAKDDVLDNLAATTGAKADGTTLQAVLVRDFIRGRLGVISRLAGDGGLVVEYTPEGLMALNRGIAGGETIVVTDVAQGFDADANVRMPESGRVLRPHLDQIARFTAAMHAKYGPVTLEWVFEGDRLYFVDYSVLGGHDTVSVAHGEVCISPGTARGPLLRLDDDELLRRLSIGPAVSIDKSQDVSEHEGLARILERVKAYDEKPIVVAARPYAVLSVLIDHVAGFVFDQGSALGHLAILLREAGVPAVAAAGVEGDDAVISDGVVTTTGRKGE</sequence>
<dbReference type="InterPro" id="IPR013815">
    <property type="entry name" value="ATP_grasp_subdomain_1"/>
</dbReference>
<dbReference type="SUPFAM" id="SSF51283">
    <property type="entry name" value="dUTPase-like"/>
    <property type="match status" value="1"/>
</dbReference>
<dbReference type="Gene3D" id="3.30.470.20">
    <property type="entry name" value="ATP-grasp fold, B domain"/>
    <property type="match status" value="1"/>
</dbReference>
<dbReference type="InterPro" id="IPR002192">
    <property type="entry name" value="PPDK_AMP/ATP-bd"/>
</dbReference>
<dbReference type="InterPro" id="IPR008279">
    <property type="entry name" value="PEP-util_enz_mobile_dom"/>
</dbReference>
<dbReference type="SUPFAM" id="SSF52009">
    <property type="entry name" value="Phosphohistidine domain"/>
    <property type="match status" value="1"/>
</dbReference>
<keyword evidence="1" id="KW-0378">Hydrolase</keyword>
<dbReference type="Pfam" id="PF00391">
    <property type="entry name" value="PEP-utilizers"/>
    <property type="match status" value="1"/>
</dbReference>
<dbReference type="Gene3D" id="3.50.30.10">
    <property type="entry name" value="Phosphohistidine domain"/>
    <property type="match status" value="1"/>
</dbReference>
<dbReference type="InterPro" id="IPR011962">
    <property type="entry name" value="dCTP_deaminase"/>
</dbReference>
<name>A0ABQ4J872_9ACTN</name>
<keyword evidence="2" id="KW-0546">Nucleotide metabolism</keyword>
<dbReference type="InterPro" id="IPR036157">
    <property type="entry name" value="dUTPase-like_sf"/>
</dbReference>